<name>A0A1G7BM69_9FLAO</name>
<organism evidence="1 2">
    <name type="scientific">Riemerella columbipharyngis</name>
    <dbReference type="NCBI Taxonomy" id="1071918"/>
    <lineage>
        <taxon>Bacteria</taxon>
        <taxon>Pseudomonadati</taxon>
        <taxon>Bacteroidota</taxon>
        <taxon>Flavobacteriia</taxon>
        <taxon>Flavobacteriales</taxon>
        <taxon>Weeksellaceae</taxon>
        <taxon>Riemerella</taxon>
    </lineage>
</organism>
<reference evidence="1 2" key="1">
    <citation type="submission" date="2016-10" db="EMBL/GenBank/DDBJ databases">
        <authorList>
            <person name="de Groot N.N."/>
        </authorList>
    </citation>
    <scope>NUCLEOTIDE SEQUENCE [LARGE SCALE GENOMIC DNA]</scope>
    <source>
        <strain evidence="1 2">DSM 24015</strain>
    </source>
</reference>
<protein>
    <recommendedName>
        <fullName evidence="3">DUF721 domain-containing protein</fullName>
    </recommendedName>
</protein>
<dbReference type="AlphaFoldDB" id="A0A1G7BM69"/>
<keyword evidence="2" id="KW-1185">Reference proteome</keyword>
<dbReference type="EMBL" id="FNAS01000006">
    <property type="protein sequence ID" value="SDE28012.1"/>
    <property type="molecule type" value="Genomic_DNA"/>
</dbReference>
<dbReference type="Proteomes" id="UP000198517">
    <property type="component" value="Unassembled WGS sequence"/>
</dbReference>
<gene>
    <name evidence="1" type="ORF">SAMN05421544_10642</name>
</gene>
<dbReference type="RefSeq" id="WP_092736324.1">
    <property type="nucleotide sequence ID" value="NZ_FNAS01000006.1"/>
</dbReference>
<dbReference type="OrthoDB" id="1268989at2"/>
<evidence type="ECO:0000313" key="2">
    <source>
        <dbReference type="Proteomes" id="UP000198517"/>
    </source>
</evidence>
<proteinExistence type="predicted"/>
<dbReference type="STRING" id="1071918.SAMN05421544_10642"/>
<evidence type="ECO:0008006" key="3">
    <source>
        <dbReference type="Google" id="ProtNLM"/>
    </source>
</evidence>
<evidence type="ECO:0000313" key="1">
    <source>
        <dbReference type="EMBL" id="SDE28012.1"/>
    </source>
</evidence>
<accession>A0A1G7BM69</accession>
<sequence length="100" mass="11954">MKKIKKREFQSSELLQSLAKIYHFEDKLKAFEIKDFLKEYLDDTLFNEINDIHLKNKILTITIKSPLANNDFRMKKTFFLRKIQSVVGEDVVKEIVFLSR</sequence>